<reference evidence="3 4" key="1">
    <citation type="submission" date="2020-09" db="EMBL/GenBank/DDBJ databases">
        <title>De no assembly of potato wild relative species, Solanum commersonii.</title>
        <authorList>
            <person name="Cho K."/>
        </authorList>
    </citation>
    <scope>NUCLEOTIDE SEQUENCE [LARGE SCALE GENOMIC DNA]</scope>
    <source>
        <strain evidence="3">LZ3.2</strain>
        <tissue evidence="3">Leaf</tissue>
    </source>
</reference>
<keyword evidence="4" id="KW-1185">Reference proteome</keyword>
<dbReference type="SUPFAM" id="SSF100950">
    <property type="entry name" value="NagB/RpiA/CoA transferase-like"/>
    <property type="match status" value="1"/>
</dbReference>
<organism evidence="3 4">
    <name type="scientific">Solanum commersonii</name>
    <name type="common">Commerson's wild potato</name>
    <name type="synonym">Commerson's nightshade</name>
    <dbReference type="NCBI Taxonomy" id="4109"/>
    <lineage>
        <taxon>Eukaryota</taxon>
        <taxon>Viridiplantae</taxon>
        <taxon>Streptophyta</taxon>
        <taxon>Embryophyta</taxon>
        <taxon>Tracheophyta</taxon>
        <taxon>Spermatophyta</taxon>
        <taxon>Magnoliopsida</taxon>
        <taxon>eudicotyledons</taxon>
        <taxon>Gunneridae</taxon>
        <taxon>Pentapetalae</taxon>
        <taxon>asterids</taxon>
        <taxon>lamiids</taxon>
        <taxon>Solanales</taxon>
        <taxon>Solanaceae</taxon>
        <taxon>Solanoideae</taxon>
        <taxon>Solaneae</taxon>
        <taxon>Solanum</taxon>
    </lineage>
</organism>
<accession>A0A9J5ZHA3</accession>
<feature type="region of interest" description="Disordered" evidence="2">
    <location>
        <begin position="48"/>
        <end position="72"/>
    </location>
</feature>
<dbReference type="EMBL" id="JACXVP010000004">
    <property type="protein sequence ID" value="KAG5610182.1"/>
    <property type="molecule type" value="Genomic_DNA"/>
</dbReference>
<evidence type="ECO:0000313" key="3">
    <source>
        <dbReference type="EMBL" id="KAG5610182.1"/>
    </source>
</evidence>
<proteinExistence type="inferred from homology"/>
<dbReference type="GO" id="GO:0005085">
    <property type="term" value="F:guanyl-nucleotide exchange factor activity"/>
    <property type="evidence" value="ECO:0007669"/>
    <property type="project" value="TreeGrafter"/>
</dbReference>
<comment type="similarity">
    <text evidence="1">Belongs to the eIF-2B alpha/beta/delta subunits family.</text>
</comment>
<dbReference type="InterPro" id="IPR037171">
    <property type="entry name" value="NagB/RpiA_transferase-like"/>
</dbReference>
<comment type="caution">
    <text evidence="3">The sequence shown here is derived from an EMBL/GenBank/DDBJ whole genome shotgun (WGS) entry which is preliminary data.</text>
</comment>
<gene>
    <name evidence="3" type="ORF">H5410_021463</name>
</gene>
<name>A0A9J5ZHA3_SOLCO</name>
<dbReference type="PANTHER" id="PTHR45860:SF1">
    <property type="entry name" value="TRANSLATION INITIATION FACTOR EIF-2B SUBUNIT ALPHA"/>
    <property type="match status" value="1"/>
</dbReference>
<protein>
    <submittedName>
        <fullName evidence="3">Uncharacterized protein</fullName>
    </submittedName>
</protein>
<evidence type="ECO:0000256" key="1">
    <source>
        <dbReference type="ARBA" id="ARBA00007251"/>
    </source>
</evidence>
<evidence type="ECO:0000256" key="2">
    <source>
        <dbReference type="SAM" id="MobiDB-lite"/>
    </source>
</evidence>
<evidence type="ECO:0000313" key="4">
    <source>
        <dbReference type="Proteomes" id="UP000824120"/>
    </source>
</evidence>
<dbReference type="GO" id="GO:0003743">
    <property type="term" value="F:translation initiation factor activity"/>
    <property type="evidence" value="ECO:0007669"/>
    <property type="project" value="TreeGrafter"/>
</dbReference>
<dbReference type="PANTHER" id="PTHR45860">
    <property type="entry name" value="TRANSLATION INITIATION FACTOR EIF-2B SUBUNIT ALPHA"/>
    <property type="match status" value="1"/>
</dbReference>
<feature type="non-terminal residue" evidence="3">
    <location>
        <position position="516"/>
    </location>
</feature>
<dbReference type="AlphaFoldDB" id="A0A9J5ZHA3"/>
<dbReference type="InterPro" id="IPR051501">
    <property type="entry name" value="eIF2B_alpha/beta/delta"/>
</dbReference>
<dbReference type="GO" id="GO:0005851">
    <property type="term" value="C:eukaryotic translation initiation factor 2B complex"/>
    <property type="evidence" value="ECO:0007669"/>
    <property type="project" value="TreeGrafter"/>
</dbReference>
<dbReference type="Proteomes" id="UP000824120">
    <property type="component" value="Chromosome 4"/>
</dbReference>
<dbReference type="OrthoDB" id="1298874at2759"/>
<sequence>MEDQKVLKAFVGDSIRDSLQEMKDSISKDLSECRSMLLEVDHMFDKIPEKGNDVDSSDSTSVEENNDTFEEMDSRPSLIVSSVLSGYDQMVTDPDLSNNTTNDEAISIPNKVLSELPQYGHDQSSRESGQHVCTTILLLRAFDVHNDHSMNTSFLREVVDDVKLVKAITAVKYWKLVVVGPEYSDSELLDDLGLFSMDEVTVKHFRISTTRMFDDTLQWSCVIGCGHKVARPLIGDPNFSWTVIFKEFVLKDIDEEVDKAFPSFTNIYLLVDVISAIDSNIVWNAQIALLEAGMVVHSVHRHQPQDNKLVRNGNSMEKYISICCVRFFIHFVVTYNMDVVYMIHQRATGVIDNGGTVNWTRTYQITGVAERMNTSVFVAVESNEFTSLKSLDRPKVVPTFCPIDFYIQTTSLVSRLIRYCFFFLTDEVVLHLNFVLDYISVTVHGVMKHLNQLNQGLPLVPNEHLMRYLSALLGLGKVEMSTPVHSPQLPGSNATSSKKESQIPVEALNYFQISKK</sequence>